<dbReference type="CDD" id="cd01092">
    <property type="entry name" value="APP-like"/>
    <property type="match status" value="1"/>
</dbReference>
<dbReference type="EMBL" id="UINC01019474">
    <property type="protein sequence ID" value="SVA82459.1"/>
    <property type="molecule type" value="Genomic_DNA"/>
</dbReference>
<dbReference type="SUPFAM" id="SSF53092">
    <property type="entry name" value="Creatinase/prolidase N-terminal domain"/>
    <property type="match status" value="1"/>
</dbReference>
<dbReference type="InterPro" id="IPR029149">
    <property type="entry name" value="Creatin/AminoP/Spt16_N"/>
</dbReference>
<evidence type="ECO:0000313" key="5">
    <source>
        <dbReference type="EMBL" id="SVA82459.1"/>
    </source>
</evidence>
<dbReference type="InterPro" id="IPR001131">
    <property type="entry name" value="Peptidase_M24B_aminopep-P_CS"/>
</dbReference>
<feature type="domain" description="Creatinase N-terminal" evidence="4">
    <location>
        <begin position="9"/>
        <end position="136"/>
    </location>
</feature>
<dbReference type="InterPro" id="IPR036005">
    <property type="entry name" value="Creatinase/aminopeptidase-like"/>
</dbReference>
<dbReference type="Gene3D" id="3.90.230.10">
    <property type="entry name" value="Creatinase/methionine aminopeptidase superfamily"/>
    <property type="match status" value="1"/>
</dbReference>
<dbReference type="PROSITE" id="PS00491">
    <property type="entry name" value="PROLINE_PEPTIDASE"/>
    <property type="match status" value="1"/>
</dbReference>
<accession>A0A381YZT6</accession>
<dbReference type="GO" id="GO:0016787">
    <property type="term" value="F:hydrolase activity"/>
    <property type="evidence" value="ECO:0007669"/>
    <property type="project" value="UniProtKB-KW"/>
</dbReference>
<dbReference type="AlphaFoldDB" id="A0A381YZT6"/>
<dbReference type="Pfam" id="PF00557">
    <property type="entry name" value="Peptidase_M24"/>
    <property type="match status" value="1"/>
</dbReference>
<dbReference type="InterPro" id="IPR000994">
    <property type="entry name" value="Pept_M24"/>
</dbReference>
<organism evidence="5">
    <name type="scientific">marine metagenome</name>
    <dbReference type="NCBI Taxonomy" id="408172"/>
    <lineage>
        <taxon>unclassified sequences</taxon>
        <taxon>metagenomes</taxon>
        <taxon>ecological metagenomes</taxon>
    </lineage>
</organism>
<dbReference type="PANTHER" id="PTHR46112:SF8">
    <property type="entry name" value="CYTOPLASMIC PEPTIDASE PEPQ-RELATED"/>
    <property type="match status" value="1"/>
</dbReference>
<evidence type="ECO:0000259" key="4">
    <source>
        <dbReference type="Pfam" id="PF01321"/>
    </source>
</evidence>
<evidence type="ECO:0008006" key="6">
    <source>
        <dbReference type="Google" id="ProtNLM"/>
    </source>
</evidence>
<feature type="domain" description="Peptidase M24" evidence="3">
    <location>
        <begin position="146"/>
        <end position="346"/>
    </location>
</feature>
<dbReference type="PANTHER" id="PTHR46112">
    <property type="entry name" value="AMINOPEPTIDASE"/>
    <property type="match status" value="1"/>
</dbReference>
<dbReference type="Pfam" id="PF01321">
    <property type="entry name" value="Creatinase_N"/>
    <property type="match status" value="1"/>
</dbReference>
<evidence type="ECO:0000256" key="1">
    <source>
        <dbReference type="ARBA" id="ARBA00022723"/>
    </source>
</evidence>
<dbReference type="SUPFAM" id="SSF55920">
    <property type="entry name" value="Creatinase/aminopeptidase"/>
    <property type="match status" value="1"/>
</dbReference>
<name>A0A381YZT6_9ZZZZ</name>
<protein>
    <recommendedName>
        <fullName evidence="6">Peptidase M24 domain-containing protein</fullName>
    </recommendedName>
</protein>
<reference evidence="5" key="1">
    <citation type="submission" date="2018-05" db="EMBL/GenBank/DDBJ databases">
        <authorList>
            <person name="Lanie J.A."/>
            <person name="Ng W.-L."/>
            <person name="Kazmierczak K.M."/>
            <person name="Andrzejewski T.M."/>
            <person name="Davidsen T.M."/>
            <person name="Wayne K.J."/>
            <person name="Tettelin H."/>
            <person name="Glass J.I."/>
            <person name="Rusch D."/>
            <person name="Podicherti R."/>
            <person name="Tsui H.-C.T."/>
            <person name="Winkler M.E."/>
        </authorList>
    </citation>
    <scope>NUCLEOTIDE SEQUENCE</scope>
</reference>
<dbReference type="InterPro" id="IPR050659">
    <property type="entry name" value="Peptidase_M24B"/>
</dbReference>
<dbReference type="GO" id="GO:0046872">
    <property type="term" value="F:metal ion binding"/>
    <property type="evidence" value="ECO:0007669"/>
    <property type="project" value="UniProtKB-KW"/>
</dbReference>
<sequence length="361" mass="40007">MSDFRFPTRVQKLRERLAQDNLDALFISNTENRRYISGFESSAGYLLVTRHNAVICTDFRYIEQASQQAPGWRVDRIGGKPDWLANLVKELEIKVLGFEADDMTVETLDRFRKNLKQNDANPTLKPTSSICVELRAYKDDVELPLLQRAIDIGDQAFEETVAQLKVDMSEKEAAWIFEKAVRERGAESISFPTIVAIGPNAARPHHATGDTTIVEGQTIVFDCGAKYKGYCSDLTRTVVLGKANDKVKRIYDIVLTAQLAAIDMVKAGMTGDECDAIARKIIAEAGYENNFGHSLGHGLGLEVHENPGIGPNSKGKLENGMPFTIEPGIYIPGWGGVRIEDVVVLKNDKAHILSHATKINF</sequence>
<gene>
    <name evidence="5" type="ORF">METZ01_LOCUS135313</name>
</gene>
<evidence type="ECO:0000259" key="3">
    <source>
        <dbReference type="Pfam" id="PF00557"/>
    </source>
</evidence>
<keyword evidence="1" id="KW-0479">Metal-binding</keyword>
<proteinExistence type="predicted"/>
<dbReference type="InterPro" id="IPR000587">
    <property type="entry name" value="Creatinase_N"/>
</dbReference>
<evidence type="ECO:0000256" key="2">
    <source>
        <dbReference type="ARBA" id="ARBA00022801"/>
    </source>
</evidence>
<keyword evidence="2" id="KW-0378">Hydrolase</keyword>
<dbReference type="Gene3D" id="3.40.350.10">
    <property type="entry name" value="Creatinase/prolidase N-terminal domain"/>
    <property type="match status" value="1"/>
</dbReference>